<dbReference type="Proteomes" id="UP000181884">
    <property type="component" value="Unassembled WGS sequence"/>
</dbReference>
<dbReference type="SUPFAM" id="SSF50475">
    <property type="entry name" value="FMN-binding split barrel"/>
    <property type="match status" value="1"/>
</dbReference>
<evidence type="ECO:0000256" key="2">
    <source>
        <dbReference type="ARBA" id="ARBA00022630"/>
    </source>
</evidence>
<dbReference type="PANTHER" id="PTHR33798">
    <property type="entry name" value="FLAVOPROTEIN OXYGENASE"/>
    <property type="match status" value="1"/>
</dbReference>
<comment type="cofactor">
    <cofactor evidence="1">
        <name>FMN</name>
        <dbReference type="ChEBI" id="CHEBI:58210"/>
    </cofactor>
</comment>
<dbReference type="Gene3D" id="2.30.110.10">
    <property type="entry name" value="Electron Transport, Fmn-binding Protein, Chain A"/>
    <property type="match status" value="1"/>
</dbReference>
<dbReference type="SMART" id="SM00903">
    <property type="entry name" value="Flavin_Reduct"/>
    <property type="match status" value="1"/>
</dbReference>
<protein>
    <recommendedName>
        <fullName evidence="5">Flavin reductase like domain-containing protein</fullName>
    </recommendedName>
</protein>
<evidence type="ECO:0000313" key="6">
    <source>
        <dbReference type="EMBL" id="OJG20217.1"/>
    </source>
</evidence>
<keyword evidence="3" id="KW-0288">FMN</keyword>
<keyword evidence="2" id="KW-0285">Flavoprotein</keyword>
<dbReference type="GO" id="GO:0016646">
    <property type="term" value="F:oxidoreductase activity, acting on the CH-NH group of donors, NAD or NADP as acceptor"/>
    <property type="evidence" value="ECO:0007669"/>
    <property type="project" value="UniProtKB-ARBA"/>
</dbReference>
<evidence type="ECO:0000259" key="5">
    <source>
        <dbReference type="SMART" id="SM00903"/>
    </source>
</evidence>
<dbReference type="InterPro" id="IPR012349">
    <property type="entry name" value="Split_barrel_FMN-bd"/>
</dbReference>
<gene>
    <name evidence="6" type="ORF">RU97_GL000450</name>
</gene>
<feature type="domain" description="Flavin reductase like" evidence="5">
    <location>
        <begin position="20"/>
        <end position="176"/>
    </location>
</feature>
<dbReference type="PANTHER" id="PTHR33798:SF5">
    <property type="entry name" value="FLAVIN REDUCTASE LIKE DOMAIN-CONTAINING PROTEIN"/>
    <property type="match status" value="1"/>
</dbReference>
<evidence type="ECO:0000256" key="3">
    <source>
        <dbReference type="ARBA" id="ARBA00022643"/>
    </source>
</evidence>
<evidence type="ECO:0000313" key="7">
    <source>
        <dbReference type="Proteomes" id="UP000181884"/>
    </source>
</evidence>
<proteinExistence type="inferred from homology"/>
<sequence length="204" mass="22803">MRHFASHDLTKKQQYKFLSGAIIPRPIAWITTQNQDGLVNAAPFSFFSGASNELPLATLAILRKNGVLKDSARNILEQQELVIHFVNETVVADMNQTAANLAPEESEVVVNKLATISSQTVAVPGLTAAPIRMEAVLHQYLPIKDGERVLTDLFVVRITDFYFDESLFDAEREYILPESFAPIARLAGNHYANISDFFELERPQ</sequence>
<reference evidence="6 7" key="1">
    <citation type="submission" date="2014-12" db="EMBL/GenBank/DDBJ databases">
        <title>Draft genome sequences of 29 type strains of Enterococci.</title>
        <authorList>
            <person name="Zhong Z."/>
            <person name="Sun Z."/>
            <person name="Liu W."/>
            <person name="Zhang W."/>
            <person name="Zhang H."/>
        </authorList>
    </citation>
    <scope>NUCLEOTIDE SEQUENCE [LARGE SCALE GENOMIC DNA]</scope>
    <source>
        <strain evidence="6 7">DSM 17029</strain>
    </source>
</reference>
<dbReference type="AlphaFoldDB" id="A0A1L8RKD9"/>
<dbReference type="RefSeq" id="WP_067392426.1">
    <property type="nucleotide sequence ID" value="NZ_JXKH01000001.1"/>
</dbReference>
<name>A0A1L8RKD9_9ENTE</name>
<dbReference type="GO" id="GO:0010181">
    <property type="term" value="F:FMN binding"/>
    <property type="evidence" value="ECO:0007669"/>
    <property type="project" value="InterPro"/>
</dbReference>
<comment type="caution">
    <text evidence="6">The sequence shown here is derived from an EMBL/GenBank/DDBJ whole genome shotgun (WGS) entry which is preliminary data.</text>
</comment>
<dbReference type="STRING" id="214095.RU97_GL000450"/>
<organism evidence="6 7">
    <name type="scientific">Enterococcus canis</name>
    <dbReference type="NCBI Taxonomy" id="214095"/>
    <lineage>
        <taxon>Bacteria</taxon>
        <taxon>Bacillati</taxon>
        <taxon>Bacillota</taxon>
        <taxon>Bacilli</taxon>
        <taxon>Lactobacillales</taxon>
        <taxon>Enterococcaceae</taxon>
        <taxon>Enterococcus</taxon>
    </lineage>
</organism>
<dbReference type="Pfam" id="PF01613">
    <property type="entry name" value="Flavin_Reduct"/>
    <property type="match status" value="1"/>
</dbReference>
<comment type="similarity">
    <text evidence="4">Belongs to the flavoredoxin family.</text>
</comment>
<dbReference type="InterPro" id="IPR002563">
    <property type="entry name" value="Flavin_Rdtase-like_dom"/>
</dbReference>
<dbReference type="EMBL" id="JXKH01000001">
    <property type="protein sequence ID" value="OJG20217.1"/>
    <property type="molecule type" value="Genomic_DNA"/>
</dbReference>
<evidence type="ECO:0000256" key="1">
    <source>
        <dbReference type="ARBA" id="ARBA00001917"/>
    </source>
</evidence>
<accession>A0A1L8RKD9</accession>
<keyword evidence="7" id="KW-1185">Reference proteome</keyword>
<evidence type="ECO:0000256" key="4">
    <source>
        <dbReference type="ARBA" id="ARBA00038054"/>
    </source>
</evidence>